<dbReference type="GeneID" id="88764903"/>
<accession>G5J0K7</accession>
<comment type="caution">
    <text evidence="1">The sequence shown here is derived from an EMBL/GenBank/DDBJ whole genome shotgun (WGS) entry which is preliminary data.</text>
</comment>
<name>G5J0K7_CROWT</name>
<dbReference type="AlphaFoldDB" id="G5J0K7"/>
<protein>
    <recommendedName>
        <fullName evidence="3">Transferase hexapeptide repeat containing protein</fullName>
    </recommendedName>
</protein>
<dbReference type="EMBL" id="AESD01000170">
    <property type="protein sequence ID" value="EHJ14279.1"/>
    <property type="molecule type" value="Genomic_DNA"/>
</dbReference>
<dbReference type="Proteomes" id="UP000003477">
    <property type="component" value="Unassembled WGS sequence"/>
</dbReference>
<evidence type="ECO:0000313" key="2">
    <source>
        <dbReference type="Proteomes" id="UP000003477"/>
    </source>
</evidence>
<sequence length="72" mass="8395">MLNETNLEKRLIDIEQAIADIQTKINEQPLSNNWLEKITGSISDESAFLEALEYGKKWRKSEKLTDEIDEEK</sequence>
<reference evidence="1 2" key="1">
    <citation type="journal article" date="2011" name="Front. Microbiol.">
        <title>Two Strains of Crocosphaera watsonii with Highly Conserved Genomes are Distinguished by Strain-Specific Features.</title>
        <authorList>
            <person name="Bench S.R."/>
            <person name="Ilikchyan I.N."/>
            <person name="Tripp H.J."/>
            <person name="Zehr J.P."/>
        </authorList>
    </citation>
    <scope>NUCLEOTIDE SEQUENCE [LARGE SCALE GENOMIC DNA]</scope>
    <source>
        <strain evidence="1 2">WH 0003</strain>
    </source>
</reference>
<gene>
    <name evidence="1" type="ORF">CWATWH0003_1042</name>
</gene>
<evidence type="ECO:0000313" key="1">
    <source>
        <dbReference type="EMBL" id="EHJ14279.1"/>
    </source>
</evidence>
<dbReference type="RefSeq" id="WP_007309548.1">
    <property type="nucleotide sequence ID" value="NZ_AESD01000170.1"/>
</dbReference>
<evidence type="ECO:0008006" key="3">
    <source>
        <dbReference type="Google" id="ProtNLM"/>
    </source>
</evidence>
<proteinExistence type="predicted"/>
<organism evidence="1 2">
    <name type="scientific">Crocosphaera watsonii WH 0003</name>
    <dbReference type="NCBI Taxonomy" id="423471"/>
    <lineage>
        <taxon>Bacteria</taxon>
        <taxon>Bacillati</taxon>
        <taxon>Cyanobacteriota</taxon>
        <taxon>Cyanophyceae</taxon>
        <taxon>Oscillatoriophycideae</taxon>
        <taxon>Chroococcales</taxon>
        <taxon>Aphanothecaceae</taxon>
        <taxon>Crocosphaera</taxon>
    </lineage>
</organism>
<dbReference type="PATRIC" id="fig|423471.3.peg.961"/>